<dbReference type="AlphaFoldDB" id="A0ABD0M6S7"/>
<dbReference type="Proteomes" id="UP001519460">
    <property type="component" value="Unassembled WGS sequence"/>
</dbReference>
<feature type="non-terminal residue" evidence="1">
    <location>
        <position position="152"/>
    </location>
</feature>
<organism evidence="1 2">
    <name type="scientific">Batillaria attramentaria</name>
    <dbReference type="NCBI Taxonomy" id="370345"/>
    <lineage>
        <taxon>Eukaryota</taxon>
        <taxon>Metazoa</taxon>
        <taxon>Spiralia</taxon>
        <taxon>Lophotrochozoa</taxon>
        <taxon>Mollusca</taxon>
        <taxon>Gastropoda</taxon>
        <taxon>Caenogastropoda</taxon>
        <taxon>Sorbeoconcha</taxon>
        <taxon>Cerithioidea</taxon>
        <taxon>Batillariidae</taxon>
        <taxon>Batillaria</taxon>
    </lineage>
</organism>
<keyword evidence="2" id="KW-1185">Reference proteome</keyword>
<evidence type="ECO:0000313" key="1">
    <source>
        <dbReference type="EMBL" id="KAK7507362.1"/>
    </source>
</evidence>
<reference evidence="1 2" key="1">
    <citation type="journal article" date="2023" name="Sci. Data">
        <title>Genome assembly of the Korean intertidal mud-creeper Batillaria attramentaria.</title>
        <authorList>
            <person name="Patra A.K."/>
            <person name="Ho P.T."/>
            <person name="Jun S."/>
            <person name="Lee S.J."/>
            <person name="Kim Y."/>
            <person name="Won Y.J."/>
        </authorList>
    </citation>
    <scope>NUCLEOTIDE SEQUENCE [LARGE SCALE GENOMIC DNA]</scope>
    <source>
        <strain evidence="1">Wonlab-2016</strain>
    </source>
</reference>
<accession>A0ABD0M6S7</accession>
<protein>
    <submittedName>
        <fullName evidence="1">Uncharacterized protein</fullName>
    </submittedName>
</protein>
<gene>
    <name evidence="1" type="ORF">BaRGS_00001297</name>
</gene>
<dbReference type="EMBL" id="JACVVK020000004">
    <property type="protein sequence ID" value="KAK7507362.1"/>
    <property type="molecule type" value="Genomic_DNA"/>
</dbReference>
<proteinExistence type="predicted"/>
<name>A0ABD0M6S7_9CAEN</name>
<evidence type="ECO:0000313" key="2">
    <source>
        <dbReference type="Proteomes" id="UP001519460"/>
    </source>
</evidence>
<comment type="caution">
    <text evidence="1">The sequence shown here is derived from an EMBL/GenBank/DDBJ whole genome shotgun (WGS) entry which is preliminary data.</text>
</comment>
<sequence>TDVRASPAIKKKSRQNSVLDEDLVSSAGHEVAPYCGSNREMRVVIYRFRDGPVDGAASGVRRNKTEESSFQFRFTEFNFKRNRANPSILFAGRSPLTLGAVRSVLRTSRSVCVYIASGFSAGSTLHTAEEWLAKKKTKFRVYGSSSSFIIET</sequence>
<feature type="non-terminal residue" evidence="1">
    <location>
        <position position="1"/>
    </location>
</feature>